<feature type="compositionally biased region" description="Acidic residues" evidence="8">
    <location>
        <begin position="69"/>
        <end position="90"/>
    </location>
</feature>
<dbReference type="GO" id="GO:0008270">
    <property type="term" value="F:zinc ion binding"/>
    <property type="evidence" value="ECO:0007669"/>
    <property type="project" value="UniProtKB-KW"/>
</dbReference>
<reference evidence="11" key="1">
    <citation type="submission" date="2021-03" db="EMBL/GenBank/DDBJ databases">
        <title>Revisited historic fungal species revealed as producer of novel bioactive compounds through whole genome sequencing and comparative genomics.</title>
        <authorList>
            <person name="Vignolle G.A."/>
            <person name="Hochenegger N."/>
            <person name="Mach R.L."/>
            <person name="Mach-Aigner A.R."/>
            <person name="Javad Rahimi M."/>
            <person name="Salim K.A."/>
            <person name="Chan C.M."/>
            <person name="Lim L.B.L."/>
            <person name="Cai F."/>
            <person name="Druzhinina I.S."/>
            <person name="U'Ren J.M."/>
            <person name="Derntl C."/>
        </authorList>
    </citation>
    <scope>NUCLEOTIDE SEQUENCE</scope>
    <source>
        <strain evidence="11">TUCIM 5799</strain>
    </source>
</reference>
<keyword evidence="4" id="KW-0479">Metal-binding</keyword>
<comment type="similarity">
    <text evidence="2">Belongs to the MCM10 family.</text>
</comment>
<organism evidence="11 12">
    <name type="scientific">Neoarthrinium moseri</name>
    <dbReference type="NCBI Taxonomy" id="1658444"/>
    <lineage>
        <taxon>Eukaryota</taxon>
        <taxon>Fungi</taxon>
        <taxon>Dikarya</taxon>
        <taxon>Ascomycota</taxon>
        <taxon>Pezizomycotina</taxon>
        <taxon>Sordariomycetes</taxon>
        <taxon>Xylariomycetidae</taxon>
        <taxon>Amphisphaeriales</taxon>
        <taxon>Apiosporaceae</taxon>
        <taxon>Neoarthrinium</taxon>
    </lineage>
</organism>
<comment type="subcellular location">
    <subcellularLocation>
        <location evidence="1">Nucleus</location>
    </subcellularLocation>
</comment>
<dbReference type="AlphaFoldDB" id="A0A9Q0AUE9"/>
<feature type="compositionally biased region" description="Basic and acidic residues" evidence="8">
    <location>
        <begin position="195"/>
        <end position="204"/>
    </location>
</feature>
<dbReference type="Proteomes" id="UP000829685">
    <property type="component" value="Unassembled WGS sequence"/>
</dbReference>
<feature type="compositionally biased region" description="Polar residues" evidence="8">
    <location>
        <begin position="175"/>
        <end position="186"/>
    </location>
</feature>
<protein>
    <recommendedName>
        <fullName evidence="13">Zinc finger Mcm10/DnaG-type domain-containing protein</fullName>
    </recommendedName>
</protein>
<comment type="caution">
    <text evidence="11">The sequence shown here is derived from an EMBL/GenBank/DDBJ whole genome shotgun (WGS) entry which is preliminary data.</text>
</comment>
<feature type="region of interest" description="Disordered" evidence="8">
    <location>
        <begin position="415"/>
        <end position="434"/>
    </location>
</feature>
<dbReference type="GO" id="GO:0003688">
    <property type="term" value="F:DNA replication origin binding"/>
    <property type="evidence" value="ECO:0007669"/>
    <property type="project" value="TreeGrafter"/>
</dbReference>
<feature type="domain" description="MCM10 OB-fold" evidence="10">
    <location>
        <begin position="437"/>
        <end position="501"/>
    </location>
</feature>
<keyword evidence="7" id="KW-0539">Nucleus</keyword>
<evidence type="ECO:0000256" key="5">
    <source>
        <dbReference type="ARBA" id="ARBA00022771"/>
    </source>
</evidence>
<dbReference type="PANTHER" id="PTHR13454">
    <property type="entry name" value="PROTEIN MCM10 HOMOLOG"/>
    <property type="match status" value="1"/>
</dbReference>
<feature type="compositionally biased region" description="Basic and acidic residues" evidence="8">
    <location>
        <begin position="746"/>
        <end position="771"/>
    </location>
</feature>
<evidence type="ECO:0000256" key="1">
    <source>
        <dbReference type="ARBA" id="ARBA00004123"/>
    </source>
</evidence>
<dbReference type="InterPro" id="IPR040184">
    <property type="entry name" value="Mcm10"/>
</dbReference>
<evidence type="ECO:0000313" key="12">
    <source>
        <dbReference type="Proteomes" id="UP000829685"/>
    </source>
</evidence>
<feature type="compositionally biased region" description="Low complexity" evidence="8">
    <location>
        <begin position="717"/>
        <end position="736"/>
    </location>
</feature>
<evidence type="ECO:0000256" key="6">
    <source>
        <dbReference type="ARBA" id="ARBA00022833"/>
    </source>
</evidence>
<name>A0A9Q0AUE9_9PEZI</name>
<sequence length="824" mass="90490">MLIPPAGPGQQEAQWPPRSPREALVSTPGGRERLRRLAERASPSPSPLKKSRSMSGLALRPDHMRTASYDDDGNLNIGEDDDDAEDEDEETLRLKLQAIEAKLKLKALQKKQQKKAVSSSSDAENSLPSASRPGSAAPDVLAASRAQSRAAMLAEGPRMRTQSQGDVQVPVSPVRRTQTVSEQRSPSRVLLGIDKGLKAKDVSLKRASSVRKPSDTYEGQTGGYLRRAHTPASASQSFPPGVERPKTFSERLAAARNDEATREDRQARIRKVRSKAFEVGQDEVERYKSRAAEIPDIPQQAESFSRDEVLAGARPRQNNTVPGGGVEQNTANALTQKTKVAPSEVTEDEATSFEPYSGFHLSKRILPHNLLTRTFSGRKILLIKDLLAQVKAPNFELPEVEQDIVVLAILADKSEPKTHNKPPGTEMKEKKSRFAEEEHRGKYMVTTIVDLTWQMELFLFNSAFNRYWKMTPGTVIAILNPTVMPPPKGREHTNRFSLVLNSDEDAVLELGNARDLGFCKSTKKDGSLCNSWVNKKRTEFCEFHMNLALGKHRLARQDINTGSGIGPYEKKSREKIARNKKDEERDRRNGKYDRETNSHFFVSQASAASLLDGEQTLGKVEKREALRRKLAHQEKEREIMKQLGSTGRAAGREYMNLTRAKLGSSMSSAADSEPGSSSLADQPANPPDARSLGLLAPRDGSAARVHLSPVKRKRNLSAATSGTEGSVSGSSTAASGRVPLGWGGGLHDKLSRMKDGERLDGKAAAVREEKTSTAAAQQPAKKKTRFVTDKGIREAGRESLGGELAKKEVLQLGLDSDDELEILM</sequence>
<dbReference type="PANTHER" id="PTHR13454:SF11">
    <property type="entry name" value="PROTEIN MCM10 HOMOLOG"/>
    <property type="match status" value="1"/>
</dbReference>
<dbReference type="InterPro" id="IPR015408">
    <property type="entry name" value="Znf_Mcm10/DnaG"/>
</dbReference>
<dbReference type="Pfam" id="PF22379">
    <property type="entry name" value="OB_MCM10"/>
    <property type="match status" value="1"/>
</dbReference>
<keyword evidence="6" id="KW-0862">Zinc</keyword>
<feature type="compositionally biased region" description="Basic and acidic residues" evidence="8">
    <location>
        <begin position="30"/>
        <end position="39"/>
    </location>
</feature>
<feature type="region of interest" description="Disordered" evidence="8">
    <location>
        <begin position="559"/>
        <end position="598"/>
    </location>
</feature>
<evidence type="ECO:0000256" key="7">
    <source>
        <dbReference type="ARBA" id="ARBA00023242"/>
    </source>
</evidence>
<gene>
    <name evidence="11" type="ORF">JX265_001322</name>
</gene>
<dbReference type="GO" id="GO:0043596">
    <property type="term" value="C:nuclear replication fork"/>
    <property type="evidence" value="ECO:0007669"/>
    <property type="project" value="TreeGrafter"/>
</dbReference>
<keyword evidence="12" id="KW-1185">Reference proteome</keyword>
<feature type="region of interest" description="Disordered" evidence="8">
    <location>
        <begin position="107"/>
        <end position="244"/>
    </location>
</feature>
<feature type="domain" description="Zinc finger Mcm10/DnaG-type" evidence="9">
    <location>
        <begin position="511"/>
        <end position="553"/>
    </location>
</feature>
<dbReference type="EMBL" id="JAFIMR010000002">
    <property type="protein sequence ID" value="KAI1881082.1"/>
    <property type="molecule type" value="Genomic_DNA"/>
</dbReference>
<accession>A0A9Q0AUE9</accession>
<evidence type="ECO:0000256" key="3">
    <source>
        <dbReference type="ARBA" id="ARBA00022705"/>
    </source>
</evidence>
<evidence type="ECO:0000259" key="9">
    <source>
        <dbReference type="Pfam" id="PF09329"/>
    </source>
</evidence>
<dbReference type="InterPro" id="IPR055065">
    <property type="entry name" value="OB_MCM10"/>
</dbReference>
<dbReference type="Gene3D" id="2.40.50.140">
    <property type="entry name" value="Nucleic acid-binding proteins"/>
    <property type="match status" value="1"/>
</dbReference>
<feature type="compositionally biased region" description="Polar residues" evidence="8">
    <location>
        <begin position="117"/>
        <end position="129"/>
    </location>
</feature>
<feature type="region of interest" description="Disordered" evidence="8">
    <location>
        <begin position="1"/>
        <end position="90"/>
    </location>
</feature>
<evidence type="ECO:0008006" key="13">
    <source>
        <dbReference type="Google" id="ProtNLM"/>
    </source>
</evidence>
<evidence type="ECO:0000259" key="10">
    <source>
        <dbReference type="Pfam" id="PF22379"/>
    </source>
</evidence>
<evidence type="ECO:0000256" key="4">
    <source>
        <dbReference type="ARBA" id="ARBA00022723"/>
    </source>
</evidence>
<dbReference type="GO" id="GO:0006270">
    <property type="term" value="P:DNA replication initiation"/>
    <property type="evidence" value="ECO:0007669"/>
    <property type="project" value="InterPro"/>
</dbReference>
<dbReference type="Pfam" id="PF09329">
    <property type="entry name" value="zf-primase"/>
    <property type="match status" value="1"/>
</dbReference>
<evidence type="ECO:0000313" key="11">
    <source>
        <dbReference type="EMBL" id="KAI1881082.1"/>
    </source>
</evidence>
<keyword evidence="3" id="KW-0235">DNA replication</keyword>
<feature type="region of interest" description="Disordered" evidence="8">
    <location>
        <begin position="663"/>
        <end position="790"/>
    </location>
</feature>
<feature type="compositionally biased region" description="Low complexity" evidence="8">
    <location>
        <begin position="664"/>
        <end position="678"/>
    </location>
</feature>
<evidence type="ECO:0000256" key="2">
    <source>
        <dbReference type="ARBA" id="ARBA00009679"/>
    </source>
</evidence>
<proteinExistence type="inferred from homology"/>
<evidence type="ECO:0000256" key="8">
    <source>
        <dbReference type="SAM" id="MobiDB-lite"/>
    </source>
</evidence>
<dbReference type="FunFam" id="2.40.50.140:FF:000174">
    <property type="entry name" value="DNA replication licensing factor mcm10"/>
    <property type="match status" value="1"/>
</dbReference>
<dbReference type="InterPro" id="IPR012340">
    <property type="entry name" value="NA-bd_OB-fold"/>
</dbReference>
<dbReference type="GO" id="GO:0003697">
    <property type="term" value="F:single-stranded DNA binding"/>
    <property type="evidence" value="ECO:0007669"/>
    <property type="project" value="InterPro"/>
</dbReference>
<feature type="compositionally biased region" description="Basic and acidic residues" evidence="8">
    <location>
        <begin position="568"/>
        <end position="597"/>
    </location>
</feature>
<keyword evidence="5" id="KW-0863">Zinc-finger</keyword>